<gene>
    <name evidence="3" type="ORF">EJ913_29820</name>
</gene>
<reference evidence="3 4" key="1">
    <citation type="submission" date="2018-12" db="EMBL/GenBank/DDBJ databases">
        <authorList>
            <person name="Yang Y."/>
        </authorList>
    </citation>
    <scope>NUCLEOTIDE SEQUENCE [LARGE SCALE GENOMIC DNA]</scope>
    <source>
        <strain evidence="3 4">GSF71</strain>
    </source>
</reference>
<evidence type="ECO:0000313" key="4">
    <source>
        <dbReference type="Proteomes" id="UP000280346"/>
    </source>
</evidence>
<feature type="domain" description="Tc1-like transposase DDE" evidence="2">
    <location>
        <begin position="82"/>
        <end position="220"/>
    </location>
</feature>
<dbReference type="InterPro" id="IPR036397">
    <property type="entry name" value="RNaseH_sf"/>
</dbReference>
<evidence type="ECO:0000256" key="1">
    <source>
        <dbReference type="SAM" id="MobiDB-lite"/>
    </source>
</evidence>
<dbReference type="NCBIfam" id="NF033545">
    <property type="entry name" value="transpos_IS630"/>
    <property type="match status" value="1"/>
</dbReference>
<dbReference type="Pfam" id="PF13358">
    <property type="entry name" value="DDE_3"/>
    <property type="match status" value="1"/>
</dbReference>
<dbReference type="AlphaFoldDB" id="A0A433IZV4"/>
<dbReference type="EMBL" id="RZIJ01000045">
    <property type="protein sequence ID" value="RUQ61420.1"/>
    <property type="molecule type" value="Genomic_DNA"/>
</dbReference>
<sequence length="253" mass="27742">MTACFRTAGPPAPARGERSGGPASRSDTTHWDAIVRPAEPVEAEDAALSPAVGRQGPGRLSEKGLREALKGAAAAHPERRLQLWFQDEAHIGQKGRTAHRWWERGQRPVGLCDKRFTSAYLYAALCLASGADFALVMPTVSTTAMSLFLDGFSRSLEPDVQAVLVLDQAGWHGSRALAVPDNVTLVPLPPYSPELNPVERVWLYLRERFLSHRLLDDYDAVVEACCDAWNALTATPDRLRSLTSYPWLPCVNA</sequence>
<organism evidence="3 4">
    <name type="scientific">Azospirillum doebereinerae</name>
    <dbReference type="NCBI Taxonomy" id="92933"/>
    <lineage>
        <taxon>Bacteria</taxon>
        <taxon>Pseudomonadati</taxon>
        <taxon>Pseudomonadota</taxon>
        <taxon>Alphaproteobacteria</taxon>
        <taxon>Rhodospirillales</taxon>
        <taxon>Azospirillaceae</taxon>
        <taxon>Azospirillum</taxon>
    </lineage>
</organism>
<comment type="caution">
    <text evidence="3">The sequence shown here is derived from an EMBL/GenBank/DDBJ whole genome shotgun (WGS) entry which is preliminary data.</text>
</comment>
<accession>A0A433IZV4</accession>
<dbReference type="Proteomes" id="UP000280346">
    <property type="component" value="Unassembled WGS sequence"/>
</dbReference>
<dbReference type="OrthoDB" id="2375382at2"/>
<dbReference type="InterPro" id="IPR038717">
    <property type="entry name" value="Tc1-like_DDE_dom"/>
</dbReference>
<evidence type="ECO:0000259" key="2">
    <source>
        <dbReference type="Pfam" id="PF13358"/>
    </source>
</evidence>
<keyword evidence="4" id="KW-1185">Reference proteome</keyword>
<protein>
    <submittedName>
        <fullName evidence="3">IS630 family transposase</fullName>
    </submittedName>
</protein>
<feature type="region of interest" description="Disordered" evidence="1">
    <location>
        <begin position="1"/>
        <end position="30"/>
    </location>
</feature>
<evidence type="ECO:0000313" key="3">
    <source>
        <dbReference type="EMBL" id="RUQ61420.1"/>
    </source>
</evidence>
<dbReference type="InterPro" id="IPR047655">
    <property type="entry name" value="Transpos_IS630-like"/>
</dbReference>
<proteinExistence type="predicted"/>
<dbReference type="Gene3D" id="3.30.420.10">
    <property type="entry name" value="Ribonuclease H-like superfamily/Ribonuclease H"/>
    <property type="match status" value="1"/>
</dbReference>
<dbReference type="GO" id="GO:0003676">
    <property type="term" value="F:nucleic acid binding"/>
    <property type="evidence" value="ECO:0007669"/>
    <property type="project" value="InterPro"/>
</dbReference>
<name>A0A433IZV4_9PROT</name>